<evidence type="ECO:0000256" key="3">
    <source>
        <dbReference type="SAM" id="MobiDB-lite"/>
    </source>
</evidence>
<evidence type="ECO:0000256" key="2">
    <source>
        <dbReference type="PROSITE-ProRule" id="PRU00497"/>
    </source>
</evidence>
<dbReference type="Proteomes" id="UP001152888">
    <property type="component" value="Unassembled WGS sequence"/>
</dbReference>
<organism evidence="5 6">
    <name type="scientific">Acanthoscelides obtectus</name>
    <name type="common">Bean weevil</name>
    <name type="synonym">Bruchus obtectus</name>
    <dbReference type="NCBI Taxonomy" id="200917"/>
    <lineage>
        <taxon>Eukaryota</taxon>
        <taxon>Metazoa</taxon>
        <taxon>Ecdysozoa</taxon>
        <taxon>Arthropoda</taxon>
        <taxon>Hexapoda</taxon>
        <taxon>Insecta</taxon>
        <taxon>Pterygota</taxon>
        <taxon>Neoptera</taxon>
        <taxon>Endopterygota</taxon>
        <taxon>Coleoptera</taxon>
        <taxon>Polyphaga</taxon>
        <taxon>Cucujiformia</taxon>
        <taxon>Chrysomeloidea</taxon>
        <taxon>Chrysomelidae</taxon>
        <taxon>Bruchinae</taxon>
        <taxon>Bruchini</taxon>
        <taxon>Acanthoscelides</taxon>
    </lineage>
</organism>
<comment type="caution">
    <text evidence="5">The sequence shown here is derived from an EMBL/GenBank/DDBJ whole genome shotgun (WGS) entry which is preliminary data.</text>
</comment>
<dbReference type="PANTHER" id="PTHR10380:SF173">
    <property type="entry name" value="CUTICULAR PROTEIN 47EF, ISOFORM C-RELATED"/>
    <property type="match status" value="1"/>
</dbReference>
<feature type="chain" id="PRO_5040442644" evidence="4">
    <location>
        <begin position="20"/>
        <end position="248"/>
    </location>
</feature>
<feature type="region of interest" description="Disordered" evidence="3">
    <location>
        <begin position="156"/>
        <end position="177"/>
    </location>
</feature>
<dbReference type="InterPro" id="IPR050468">
    <property type="entry name" value="Cuticle_Struct_Prot"/>
</dbReference>
<dbReference type="Pfam" id="PF00379">
    <property type="entry name" value="Chitin_bind_4"/>
    <property type="match status" value="1"/>
</dbReference>
<evidence type="ECO:0000256" key="4">
    <source>
        <dbReference type="SAM" id="SignalP"/>
    </source>
</evidence>
<feature type="compositionally biased region" description="Polar residues" evidence="3">
    <location>
        <begin position="156"/>
        <end position="167"/>
    </location>
</feature>
<dbReference type="InterPro" id="IPR000618">
    <property type="entry name" value="Insect_cuticle"/>
</dbReference>
<name>A0A9P0KJG7_ACAOB</name>
<dbReference type="GO" id="GO:0008010">
    <property type="term" value="F:structural constituent of chitin-based larval cuticle"/>
    <property type="evidence" value="ECO:0007669"/>
    <property type="project" value="TreeGrafter"/>
</dbReference>
<dbReference type="AlphaFoldDB" id="A0A9P0KJG7"/>
<dbReference type="InterPro" id="IPR031311">
    <property type="entry name" value="CHIT_BIND_RR_consensus"/>
</dbReference>
<sequence>MIKIANILISLAILGATFAQQAVTPAPFVHPYGSTPFLSQHFSTDYYKNLPPHSIHPDYYKNLPQHYQTANYYKNFPHYQNTGYLNQYHNLPAHLRPTNYYKNLPDHYNTADYQKNLPEYYKNHEYYRTAEFTAPIVKYDSDVREDGSYDYSYQTGNGISAQESGVQRPSPPVGELGTSATGSYSYTSPEGVPVSIAYVADENGFRAAGDVLPTPPPIPLAIQRSLEFNAAHEKALPVYPTVPVPPVF</sequence>
<protein>
    <submittedName>
        <fullName evidence="5">Uncharacterized protein</fullName>
    </submittedName>
</protein>
<dbReference type="PROSITE" id="PS00233">
    <property type="entry name" value="CHIT_BIND_RR_1"/>
    <property type="match status" value="1"/>
</dbReference>
<dbReference type="OrthoDB" id="8021718at2759"/>
<evidence type="ECO:0000313" key="6">
    <source>
        <dbReference type="Proteomes" id="UP001152888"/>
    </source>
</evidence>
<reference evidence="5" key="1">
    <citation type="submission" date="2022-03" db="EMBL/GenBank/DDBJ databases">
        <authorList>
            <person name="Sayadi A."/>
        </authorList>
    </citation>
    <scope>NUCLEOTIDE SEQUENCE</scope>
</reference>
<accession>A0A9P0KJG7</accession>
<keyword evidence="4" id="KW-0732">Signal</keyword>
<proteinExistence type="predicted"/>
<evidence type="ECO:0000256" key="1">
    <source>
        <dbReference type="ARBA" id="ARBA00022460"/>
    </source>
</evidence>
<gene>
    <name evidence="5" type="ORF">ACAOBT_LOCUS11618</name>
</gene>
<dbReference type="PRINTS" id="PR00947">
    <property type="entry name" value="CUTICLE"/>
</dbReference>
<keyword evidence="1 2" id="KW-0193">Cuticle</keyword>
<keyword evidence="6" id="KW-1185">Reference proteome</keyword>
<evidence type="ECO:0000313" key="5">
    <source>
        <dbReference type="EMBL" id="CAH1975460.1"/>
    </source>
</evidence>
<feature type="signal peptide" evidence="4">
    <location>
        <begin position="1"/>
        <end position="19"/>
    </location>
</feature>
<dbReference type="GO" id="GO:0062129">
    <property type="term" value="C:chitin-based extracellular matrix"/>
    <property type="evidence" value="ECO:0007669"/>
    <property type="project" value="TreeGrafter"/>
</dbReference>
<dbReference type="PROSITE" id="PS51155">
    <property type="entry name" value="CHIT_BIND_RR_2"/>
    <property type="match status" value="1"/>
</dbReference>
<dbReference type="PANTHER" id="PTHR10380">
    <property type="entry name" value="CUTICLE PROTEIN"/>
    <property type="match status" value="1"/>
</dbReference>
<dbReference type="EMBL" id="CAKOFQ010006836">
    <property type="protein sequence ID" value="CAH1975460.1"/>
    <property type="molecule type" value="Genomic_DNA"/>
</dbReference>